<dbReference type="SUPFAM" id="SSF52833">
    <property type="entry name" value="Thioredoxin-like"/>
    <property type="match status" value="1"/>
</dbReference>
<reference evidence="9 10" key="1">
    <citation type="submission" date="2014-04" db="EMBL/GenBank/DDBJ databases">
        <title>Genome assembly of Hyalangium minutum DSM 14724.</title>
        <authorList>
            <person name="Sharma G."/>
            <person name="Subramanian S."/>
        </authorList>
    </citation>
    <scope>NUCLEOTIDE SEQUENCE [LARGE SCALE GENOMIC DNA]</scope>
    <source>
        <strain evidence="9 10">DSM 14724</strain>
    </source>
</reference>
<keyword evidence="3" id="KW-0560">Oxidoreductase</keyword>
<comment type="caution">
    <text evidence="9">The sequence shown here is derived from an EMBL/GenBank/DDBJ whole genome shotgun (WGS) entry which is preliminary data.</text>
</comment>
<dbReference type="PROSITE" id="PS51257">
    <property type="entry name" value="PROKAR_LIPOPROTEIN"/>
    <property type="match status" value="1"/>
</dbReference>
<evidence type="ECO:0000313" key="10">
    <source>
        <dbReference type="Proteomes" id="UP000028725"/>
    </source>
</evidence>
<organism evidence="9 10">
    <name type="scientific">Hyalangium minutum</name>
    <dbReference type="NCBI Taxonomy" id="394096"/>
    <lineage>
        <taxon>Bacteria</taxon>
        <taxon>Pseudomonadati</taxon>
        <taxon>Myxococcota</taxon>
        <taxon>Myxococcia</taxon>
        <taxon>Myxococcales</taxon>
        <taxon>Cystobacterineae</taxon>
        <taxon>Archangiaceae</taxon>
        <taxon>Hyalangium</taxon>
    </lineage>
</organism>
<dbReference type="RefSeq" id="WP_044181599.1">
    <property type="nucleotide sequence ID" value="NZ_JMCB01000001.1"/>
</dbReference>
<evidence type="ECO:0000256" key="3">
    <source>
        <dbReference type="ARBA" id="ARBA00023002"/>
    </source>
</evidence>
<dbReference type="AlphaFoldDB" id="A0A085WXF7"/>
<evidence type="ECO:0000256" key="2">
    <source>
        <dbReference type="ARBA" id="ARBA00022729"/>
    </source>
</evidence>
<name>A0A085WXF7_9BACT</name>
<dbReference type="EMBL" id="JMCB01000001">
    <property type="protein sequence ID" value="KFE72370.1"/>
    <property type="molecule type" value="Genomic_DNA"/>
</dbReference>
<dbReference type="PANTHER" id="PTHR13887">
    <property type="entry name" value="GLUTATHIONE S-TRANSFERASE KAPPA"/>
    <property type="match status" value="1"/>
</dbReference>
<feature type="domain" description="Thioredoxin" evidence="8">
    <location>
        <begin position="116"/>
        <end position="319"/>
    </location>
</feature>
<proteinExistence type="inferred from homology"/>
<gene>
    <name evidence="9" type="ORF">DB31_0632</name>
</gene>
<dbReference type="Pfam" id="PF13462">
    <property type="entry name" value="Thioredoxin_4"/>
    <property type="match status" value="1"/>
</dbReference>
<dbReference type="InterPro" id="IPR036249">
    <property type="entry name" value="Thioredoxin-like_sf"/>
</dbReference>
<evidence type="ECO:0000256" key="5">
    <source>
        <dbReference type="ARBA" id="ARBA00023284"/>
    </source>
</evidence>
<keyword evidence="4" id="KW-1015">Disulfide bond</keyword>
<feature type="signal peptide" evidence="7">
    <location>
        <begin position="1"/>
        <end position="22"/>
    </location>
</feature>
<keyword evidence="2 7" id="KW-0732">Signal</keyword>
<evidence type="ECO:0000256" key="6">
    <source>
        <dbReference type="SAM" id="MobiDB-lite"/>
    </source>
</evidence>
<dbReference type="PATRIC" id="fig|394096.3.peg.625"/>
<evidence type="ECO:0000256" key="1">
    <source>
        <dbReference type="ARBA" id="ARBA00005791"/>
    </source>
</evidence>
<dbReference type="STRING" id="394096.DB31_0632"/>
<evidence type="ECO:0000313" key="9">
    <source>
        <dbReference type="EMBL" id="KFE72370.1"/>
    </source>
</evidence>
<feature type="region of interest" description="Disordered" evidence="6">
    <location>
        <begin position="32"/>
        <end position="62"/>
    </location>
</feature>
<evidence type="ECO:0000256" key="4">
    <source>
        <dbReference type="ARBA" id="ARBA00023157"/>
    </source>
</evidence>
<evidence type="ECO:0000259" key="8">
    <source>
        <dbReference type="PROSITE" id="PS51352"/>
    </source>
</evidence>
<dbReference type="OrthoDB" id="9784686at2"/>
<comment type="similarity">
    <text evidence="1">Belongs to the thioredoxin family. DsbA subfamily.</text>
</comment>
<dbReference type="PANTHER" id="PTHR13887:SF14">
    <property type="entry name" value="DISULFIDE BOND FORMATION PROTEIN D"/>
    <property type="match status" value="1"/>
</dbReference>
<dbReference type="Proteomes" id="UP000028725">
    <property type="component" value="Unassembled WGS sequence"/>
</dbReference>
<accession>A0A085WXF7</accession>
<dbReference type="InterPro" id="IPR013766">
    <property type="entry name" value="Thioredoxin_domain"/>
</dbReference>
<feature type="compositionally biased region" description="Pro residues" evidence="6">
    <location>
        <begin position="45"/>
        <end position="59"/>
    </location>
</feature>
<sequence>MSSYCWKRAVLLIAAVSLTGLACTKNPEVAPADKGAATPQAAVSPPAPPAPPAAPPAAPANPGAALTGIPGMDFSSLPPSAQRELASIFSDEFCYCGCPHTLGACLKQHTGCKHAKKMARMAASFVADGAGATEVINVLSQYYASFREPRVTLKVDPRMCMGDANAPVTMAEFSDFECPYCAKARPELEEFAKKNASKVRFCYLPYPLPMHANAISAGRAVLWARDQGKFWEMHDALFSNQANLSPAALPGIADKIGLSGAKLTEMLKGDAYKEELNSFKAQGSGANITGTPSIFFNGRRVQLPPEQDLLSQSLEDELEWRANNNAWAAD</sequence>
<dbReference type="GO" id="GO:0016491">
    <property type="term" value="F:oxidoreductase activity"/>
    <property type="evidence" value="ECO:0007669"/>
    <property type="project" value="UniProtKB-KW"/>
</dbReference>
<protein>
    <submittedName>
        <fullName evidence="9">Periplasmic thiol:disulfide interchange protein DsbA</fullName>
    </submittedName>
</protein>
<dbReference type="Gene3D" id="3.40.30.10">
    <property type="entry name" value="Glutaredoxin"/>
    <property type="match status" value="1"/>
</dbReference>
<keyword evidence="10" id="KW-1185">Reference proteome</keyword>
<dbReference type="InterPro" id="IPR012336">
    <property type="entry name" value="Thioredoxin-like_fold"/>
</dbReference>
<feature type="chain" id="PRO_5001800114" evidence="7">
    <location>
        <begin position="23"/>
        <end position="330"/>
    </location>
</feature>
<evidence type="ECO:0000256" key="7">
    <source>
        <dbReference type="SAM" id="SignalP"/>
    </source>
</evidence>
<dbReference type="PROSITE" id="PS51352">
    <property type="entry name" value="THIOREDOXIN_2"/>
    <property type="match status" value="1"/>
</dbReference>
<keyword evidence="5" id="KW-0676">Redox-active center</keyword>